<dbReference type="InterPro" id="IPR000953">
    <property type="entry name" value="Chromo/chromo_shadow_dom"/>
</dbReference>
<dbReference type="InterPro" id="IPR016197">
    <property type="entry name" value="Chromo-like_dom_sf"/>
</dbReference>
<accession>L8GB61</accession>
<dbReference type="GO" id="GO:0006338">
    <property type="term" value="P:chromatin remodeling"/>
    <property type="evidence" value="ECO:0007669"/>
    <property type="project" value="UniProtKB-ARBA"/>
</dbReference>
<evidence type="ECO:0000313" key="5">
    <source>
        <dbReference type="Proteomes" id="UP000011064"/>
    </source>
</evidence>
<feature type="domain" description="Chromo" evidence="3">
    <location>
        <begin position="23"/>
        <end position="81"/>
    </location>
</feature>
<dbReference type="InParanoid" id="L8GB61"/>
<sequence length="118" mass="13706">MKDPNNPLPGQDLPEVIDGVEEWEVEKILAVRLHRKQLQYRVSWVGYDPDPEWYPASNFMNSPHKLREFHKEYPDLPGPPQELVGWVTAWEAGEEQNYDHGRDNRAGKTESLLPTTLN</sequence>
<evidence type="ECO:0000256" key="2">
    <source>
        <dbReference type="SAM" id="MobiDB-lite"/>
    </source>
</evidence>
<dbReference type="PROSITE" id="PS50013">
    <property type="entry name" value="CHROMO_2"/>
    <property type="match status" value="1"/>
</dbReference>
<dbReference type="SUPFAM" id="SSF54160">
    <property type="entry name" value="Chromo domain-like"/>
    <property type="match status" value="1"/>
</dbReference>
<feature type="compositionally biased region" description="Basic and acidic residues" evidence="2">
    <location>
        <begin position="97"/>
        <end position="108"/>
    </location>
</feature>
<evidence type="ECO:0000313" key="4">
    <source>
        <dbReference type="EMBL" id="ELR09893.1"/>
    </source>
</evidence>
<dbReference type="CDD" id="cd00024">
    <property type="entry name" value="CD_CSD"/>
    <property type="match status" value="1"/>
</dbReference>
<evidence type="ECO:0000259" key="3">
    <source>
        <dbReference type="PROSITE" id="PS50013"/>
    </source>
</evidence>
<evidence type="ECO:0000256" key="1">
    <source>
        <dbReference type="ARBA" id="ARBA00011353"/>
    </source>
</evidence>
<dbReference type="STRING" id="658429.L8GB61"/>
<protein>
    <recommendedName>
        <fullName evidence="3">Chromo domain-containing protein</fullName>
    </recommendedName>
</protein>
<dbReference type="InterPro" id="IPR023780">
    <property type="entry name" value="Chromo_domain"/>
</dbReference>
<dbReference type="Gene3D" id="2.40.50.40">
    <property type="match status" value="1"/>
</dbReference>
<reference evidence="5" key="1">
    <citation type="submission" date="2010-09" db="EMBL/GenBank/DDBJ databases">
        <title>The genome sequence of Geomyces destructans 20631-21.</title>
        <authorList>
            <consortium name="The Broad Institute Genome Sequencing Platform"/>
            <person name="Cuomo C.A."/>
            <person name="Blehert D.S."/>
            <person name="Lorch J.M."/>
            <person name="Young S.K."/>
            <person name="Zeng Q."/>
            <person name="Gargeya S."/>
            <person name="Fitzgerald M."/>
            <person name="Haas B."/>
            <person name="Abouelleil A."/>
            <person name="Alvarado L."/>
            <person name="Arachchi H.M."/>
            <person name="Berlin A."/>
            <person name="Brown A."/>
            <person name="Chapman S.B."/>
            <person name="Chen Z."/>
            <person name="Dunbar C."/>
            <person name="Freedman E."/>
            <person name="Gearin G."/>
            <person name="Gellesch M."/>
            <person name="Goldberg J."/>
            <person name="Griggs A."/>
            <person name="Gujja S."/>
            <person name="Heiman D."/>
            <person name="Howarth C."/>
            <person name="Larson L."/>
            <person name="Lui A."/>
            <person name="MacDonald P.J.P."/>
            <person name="Montmayeur A."/>
            <person name="Murphy C."/>
            <person name="Neiman D."/>
            <person name="Pearson M."/>
            <person name="Priest M."/>
            <person name="Roberts A."/>
            <person name="Saif S."/>
            <person name="Shea T."/>
            <person name="Shenoy N."/>
            <person name="Sisk P."/>
            <person name="Stolte C."/>
            <person name="Sykes S."/>
            <person name="Wortman J."/>
            <person name="Nusbaum C."/>
            <person name="Birren B."/>
        </authorList>
    </citation>
    <scope>NUCLEOTIDE SEQUENCE [LARGE SCALE GENOMIC DNA]</scope>
    <source>
        <strain evidence="5">ATCC MYA-4855 / 20631-21</strain>
    </source>
</reference>
<dbReference type="HOGENOM" id="CLU_000384_6_3_1"/>
<keyword evidence="5" id="KW-1185">Reference proteome</keyword>
<dbReference type="VEuPathDB" id="FungiDB:GMDG_04371"/>
<gene>
    <name evidence="4" type="ORF">GMDG_04371</name>
</gene>
<organism evidence="4 5">
    <name type="scientific">Pseudogymnoascus destructans (strain ATCC MYA-4855 / 20631-21)</name>
    <name type="common">Bat white-nose syndrome fungus</name>
    <name type="synonym">Geomyces destructans</name>
    <dbReference type="NCBI Taxonomy" id="658429"/>
    <lineage>
        <taxon>Eukaryota</taxon>
        <taxon>Fungi</taxon>
        <taxon>Dikarya</taxon>
        <taxon>Ascomycota</taxon>
        <taxon>Pezizomycotina</taxon>
        <taxon>Leotiomycetes</taxon>
        <taxon>Thelebolales</taxon>
        <taxon>Thelebolaceae</taxon>
        <taxon>Pseudogymnoascus</taxon>
    </lineage>
</organism>
<dbReference type="AlphaFoldDB" id="L8GB61"/>
<proteinExistence type="predicted"/>
<name>L8GB61_PSED2</name>
<dbReference type="Pfam" id="PF00385">
    <property type="entry name" value="Chromo"/>
    <property type="match status" value="1"/>
</dbReference>
<dbReference type="EMBL" id="GL573246">
    <property type="protein sequence ID" value="ELR09893.1"/>
    <property type="molecule type" value="Genomic_DNA"/>
</dbReference>
<dbReference type="SMART" id="SM00298">
    <property type="entry name" value="CHROMO"/>
    <property type="match status" value="1"/>
</dbReference>
<dbReference type="Proteomes" id="UP000011064">
    <property type="component" value="Unassembled WGS sequence"/>
</dbReference>
<comment type="subunit">
    <text evidence="1">Component of the NuA4 histone acetyltransferase complex.</text>
</comment>
<feature type="region of interest" description="Disordered" evidence="2">
    <location>
        <begin position="95"/>
        <end position="118"/>
    </location>
</feature>